<dbReference type="InterPro" id="IPR020846">
    <property type="entry name" value="MFS_dom"/>
</dbReference>
<keyword evidence="2" id="KW-0813">Transport</keyword>
<evidence type="ECO:0000256" key="6">
    <source>
        <dbReference type="SAM" id="MobiDB-lite"/>
    </source>
</evidence>
<feature type="region of interest" description="Disordered" evidence="6">
    <location>
        <begin position="308"/>
        <end position="327"/>
    </location>
</feature>
<name>A0AAJ5YUM7_9BASI</name>
<evidence type="ECO:0000313" key="9">
    <source>
        <dbReference type="EMBL" id="WFD00670.1"/>
    </source>
</evidence>
<sequence>MSRVVLGEDGTSPTSEVQEAGRCIGDEESVDSHTLVARELGVSTQYERQVLLVNKALNEEIGFGAFQIKLTFLAGFGWLADNIWFEILSMTLPQADLEFEPSHVAFATFSLYAGLLVGSTFWGLCSDIIGRRPSWNISLFISAAFGVAVGAAPNFPAMCILLACMGLGLGGNLPVDGAMLIEYIPGPYQWILTFLSLFWCLGQLFAAVIGWALITNIHCDSAETCTWKNNAGWRYSWFLLGGVVLVMWIIRFFVYPVPESPKFLLATNRVEEAFEVIQFIAKENKKPTTLTLERLRLAGLGHTIDVDRPDDPHASAITEKPEEKAPVEASLQVREPKPKTNKFTATMGWSQALRPQRILATYRTMHRSPLSALFASPKMALNTILICACWGAIGLSYPLYNSFIAIYLQHAGIDDGADTLAEQYRQLVIIAVCGIPGSLFAAAMVELPYAGRRWSMAFFTALTGVFLFLFTTAKSSSAVLGWNCAASLVQNAMYGILYAITYEVFPAPQRGTGDGLSMSTQRVFGVVATLIAVYKSEEFHAPIYISASFFLLSAIFMLFLPYEPRGHDSI</sequence>
<evidence type="ECO:0000256" key="4">
    <source>
        <dbReference type="ARBA" id="ARBA00022989"/>
    </source>
</evidence>
<dbReference type="AlphaFoldDB" id="A0AAJ5YUM7"/>
<dbReference type="PANTHER" id="PTHR23511">
    <property type="entry name" value="SYNAPTIC VESICLE GLYCOPROTEIN 2"/>
    <property type="match status" value="1"/>
</dbReference>
<comment type="subcellular location">
    <subcellularLocation>
        <location evidence="1">Membrane</location>
        <topology evidence="1">Multi-pass membrane protein</topology>
    </subcellularLocation>
</comment>
<evidence type="ECO:0000256" key="1">
    <source>
        <dbReference type="ARBA" id="ARBA00004141"/>
    </source>
</evidence>
<feature type="transmembrane region" description="Helical" evidence="7">
    <location>
        <begin position="480"/>
        <end position="500"/>
    </location>
</feature>
<feature type="transmembrane region" description="Helical" evidence="7">
    <location>
        <begin position="70"/>
        <end position="92"/>
    </location>
</feature>
<feature type="transmembrane region" description="Helical" evidence="7">
    <location>
        <begin position="427"/>
        <end position="448"/>
    </location>
</feature>
<reference evidence="9 10" key="1">
    <citation type="submission" date="2023-03" db="EMBL/GenBank/DDBJ databases">
        <title>Mating type loci evolution in Malassezia.</title>
        <authorList>
            <person name="Coelho M.A."/>
        </authorList>
    </citation>
    <scope>NUCLEOTIDE SEQUENCE [LARGE SCALE GENOMIC DNA]</scope>
    <source>
        <strain evidence="9 10">CBS 9725</strain>
    </source>
</reference>
<feature type="transmembrane region" description="Helical" evidence="7">
    <location>
        <begin position="235"/>
        <end position="254"/>
    </location>
</feature>
<feature type="domain" description="Major facilitator superfamily (MFS) profile" evidence="8">
    <location>
        <begin position="67"/>
        <end position="565"/>
    </location>
</feature>
<dbReference type="PANTHER" id="PTHR23511:SF5">
    <property type="entry name" value="MAJOR FACILITATOR-TYPE TRANSPORTER HXNZ-RELATED"/>
    <property type="match status" value="1"/>
</dbReference>
<feature type="compositionally biased region" description="Basic and acidic residues" evidence="6">
    <location>
        <begin position="308"/>
        <end position="326"/>
    </location>
</feature>
<feature type="transmembrane region" description="Helical" evidence="7">
    <location>
        <begin position="379"/>
        <end position="400"/>
    </location>
</feature>
<proteinExistence type="predicted"/>
<feature type="transmembrane region" description="Helical" evidence="7">
    <location>
        <begin position="190"/>
        <end position="214"/>
    </location>
</feature>
<feature type="transmembrane region" description="Helical" evidence="7">
    <location>
        <begin position="137"/>
        <end position="170"/>
    </location>
</feature>
<dbReference type="GO" id="GO:0022857">
    <property type="term" value="F:transmembrane transporter activity"/>
    <property type="evidence" value="ECO:0007669"/>
    <property type="project" value="InterPro"/>
</dbReference>
<dbReference type="Gene3D" id="1.20.1250.20">
    <property type="entry name" value="MFS general substrate transporter like domains"/>
    <property type="match status" value="1"/>
</dbReference>
<dbReference type="GO" id="GO:0016020">
    <property type="term" value="C:membrane"/>
    <property type="evidence" value="ECO:0007669"/>
    <property type="project" value="UniProtKB-SubCell"/>
</dbReference>
<dbReference type="InterPro" id="IPR036259">
    <property type="entry name" value="MFS_trans_sf"/>
</dbReference>
<dbReference type="PROSITE" id="PS50850">
    <property type="entry name" value="MFS"/>
    <property type="match status" value="1"/>
</dbReference>
<dbReference type="Proteomes" id="UP001219567">
    <property type="component" value="Chromosome 5"/>
</dbReference>
<gene>
    <name evidence="9" type="ORF">MYAM1_003421</name>
</gene>
<evidence type="ECO:0000259" key="8">
    <source>
        <dbReference type="PROSITE" id="PS50850"/>
    </source>
</evidence>
<evidence type="ECO:0000313" key="10">
    <source>
        <dbReference type="Proteomes" id="UP001219567"/>
    </source>
</evidence>
<evidence type="ECO:0000256" key="2">
    <source>
        <dbReference type="ARBA" id="ARBA00022448"/>
    </source>
</evidence>
<keyword evidence="4 7" id="KW-1133">Transmembrane helix</keyword>
<feature type="transmembrane region" description="Helical" evidence="7">
    <location>
        <begin position="104"/>
        <end position="125"/>
    </location>
</feature>
<keyword evidence="3 7" id="KW-0812">Transmembrane</keyword>
<evidence type="ECO:0000256" key="3">
    <source>
        <dbReference type="ARBA" id="ARBA00022692"/>
    </source>
</evidence>
<feature type="transmembrane region" description="Helical" evidence="7">
    <location>
        <begin position="543"/>
        <end position="562"/>
    </location>
</feature>
<protein>
    <recommendedName>
        <fullName evidence="8">Major facilitator superfamily (MFS) profile domain-containing protein</fullName>
    </recommendedName>
</protein>
<keyword evidence="5 7" id="KW-0472">Membrane</keyword>
<dbReference type="SUPFAM" id="SSF103473">
    <property type="entry name" value="MFS general substrate transporter"/>
    <property type="match status" value="1"/>
</dbReference>
<feature type="transmembrane region" description="Helical" evidence="7">
    <location>
        <begin position="454"/>
        <end position="473"/>
    </location>
</feature>
<evidence type="ECO:0000256" key="5">
    <source>
        <dbReference type="ARBA" id="ARBA00023136"/>
    </source>
</evidence>
<organism evidence="9 10">
    <name type="scientific">Malassezia yamatoensis</name>
    <dbReference type="NCBI Taxonomy" id="253288"/>
    <lineage>
        <taxon>Eukaryota</taxon>
        <taxon>Fungi</taxon>
        <taxon>Dikarya</taxon>
        <taxon>Basidiomycota</taxon>
        <taxon>Ustilaginomycotina</taxon>
        <taxon>Malasseziomycetes</taxon>
        <taxon>Malasseziales</taxon>
        <taxon>Malasseziaceae</taxon>
        <taxon>Malassezia</taxon>
    </lineage>
</organism>
<dbReference type="InterPro" id="IPR011701">
    <property type="entry name" value="MFS"/>
</dbReference>
<keyword evidence="10" id="KW-1185">Reference proteome</keyword>
<accession>A0AAJ5YUM7</accession>
<dbReference type="EMBL" id="CP119947">
    <property type="protein sequence ID" value="WFD00670.1"/>
    <property type="molecule type" value="Genomic_DNA"/>
</dbReference>
<evidence type="ECO:0000256" key="7">
    <source>
        <dbReference type="SAM" id="Phobius"/>
    </source>
</evidence>
<dbReference type="Pfam" id="PF07690">
    <property type="entry name" value="MFS_1"/>
    <property type="match status" value="1"/>
</dbReference>